<dbReference type="Proteomes" id="UP000612055">
    <property type="component" value="Unassembled WGS sequence"/>
</dbReference>
<dbReference type="InterPro" id="IPR052258">
    <property type="entry name" value="Diverse_Func_Domain-Protein"/>
</dbReference>
<feature type="compositionally biased region" description="Basic and acidic residues" evidence="1">
    <location>
        <begin position="712"/>
        <end position="721"/>
    </location>
</feature>
<dbReference type="EMBL" id="JAEHOE010000139">
    <property type="protein sequence ID" value="KAG2484933.1"/>
    <property type="molecule type" value="Genomic_DNA"/>
</dbReference>
<organism evidence="2 3">
    <name type="scientific">Edaphochlamys debaryana</name>
    <dbReference type="NCBI Taxonomy" id="47281"/>
    <lineage>
        <taxon>Eukaryota</taxon>
        <taxon>Viridiplantae</taxon>
        <taxon>Chlorophyta</taxon>
        <taxon>core chlorophytes</taxon>
        <taxon>Chlorophyceae</taxon>
        <taxon>CS clade</taxon>
        <taxon>Chlamydomonadales</taxon>
        <taxon>Chlamydomonadales incertae sedis</taxon>
        <taxon>Edaphochlamys</taxon>
    </lineage>
</organism>
<feature type="compositionally biased region" description="Acidic residues" evidence="1">
    <location>
        <begin position="249"/>
        <end position="267"/>
    </location>
</feature>
<evidence type="ECO:0008006" key="4">
    <source>
        <dbReference type="Google" id="ProtNLM"/>
    </source>
</evidence>
<comment type="caution">
    <text evidence="2">The sequence shown here is derived from an EMBL/GenBank/DDBJ whole genome shotgun (WGS) entry which is preliminary data.</text>
</comment>
<dbReference type="PANTHER" id="PTHR37612">
    <property type="entry name" value="FIBROIN HEAVY CHAIN FIB-H LIKE PROTEIN"/>
    <property type="match status" value="1"/>
</dbReference>
<gene>
    <name evidence="2" type="ORF">HYH03_016319</name>
</gene>
<feature type="region of interest" description="Disordered" evidence="1">
    <location>
        <begin position="712"/>
        <end position="785"/>
    </location>
</feature>
<feature type="compositionally biased region" description="Low complexity" evidence="1">
    <location>
        <begin position="545"/>
        <end position="565"/>
    </location>
</feature>
<feature type="compositionally biased region" description="Low complexity" evidence="1">
    <location>
        <begin position="585"/>
        <end position="598"/>
    </location>
</feature>
<feature type="compositionally biased region" description="Acidic residues" evidence="1">
    <location>
        <begin position="920"/>
        <end position="939"/>
    </location>
</feature>
<feature type="region of interest" description="Disordered" evidence="1">
    <location>
        <begin position="979"/>
        <end position="1000"/>
    </location>
</feature>
<feature type="region of interest" description="Disordered" evidence="1">
    <location>
        <begin position="480"/>
        <end position="510"/>
    </location>
</feature>
<feature type="compositionally biased region" description="Gly residues" evidence="1">
    <location>
        <begin position="599"/>
        <end position="608"/>
    </location>
</feature>
<feature type="region of interest" description="Disordered" evidence="1">
    <location>
        <begin position="920"/>
        <end position="959"/>
    </location>
</feature>
<feature type="region of interest" description="Disordered" evidence="1">
    <location>
        <begin position="390"/>
        <end position="418"/>
    </location>
</feature>
<feature type="compositionally biased region" description="Acidic residues" evidence="1">
    <location>
        <begin position="776"/>
        <end position="785"/>
    </location>
</feature>
<feature type="region of interest" description="Disordered" evidence="1">
    <location>
        <begin position="245"/>
        <end position="267"/>
    </location>
</feature>
<name>A0A836BRS2_9CHLO</name>
<evidence type="ECO:0000313" key="3">
    <source>
        <dbReference type="Proteomes" id="UP000612055"/>
    </source>
</evidence>
<accession>A0A836BRS2</accession>
<feature type="compositionally biased region" description="Low complexity" evidence="1">
    <location>
        <begin position="743"/>
        <end position="775"/>
    </location>
</feature>
<feature type="region of interest" description="Disordered" evidence="1">
    <location>
        <begin position="542"/>
        <end position="611"/>
    </location>
</feature>
<evidence type="ECO:0000256" key="1">
    <source>
        <dbReference type="SAM" id="MobiDB-lite"/>
    </source>
</evidence>
<sequence>MPRARGAPAGSLLDSFRARGSRSTEASVSSEFLKNCSARWKLVDWDRAAGSLALLGTMVTDATYAAESSSEMCAALRWCWDDKSKLSALLVVSAFALRAVAGEPLEASTGASPGAGAGPSGANAGAGVNVPLGALPPNSPLLAPATACFSHVVRLASLLLRNSRLTGDDDVQPSRSRTSHADTPLPSLSWELMRGLVRTHTLQGLALALARAPQRTPALEERLAFAATAAALLEGIVSYTLADAQDSVSDSDDDEEDELYDEDGSDFDESRALDSAIRRACSKVHAEQAEEVLCAVRASAVLEHLARALLLLAAEVPRVGGGGAGEELRGKLNEAQRRYLSALDAHIASCVMLWGHTSASFRAHTDYGPAVRFLQLSHLGAQLTVAEGAGAEGSGSGSGGGSGGGSSSGSTGGGAGGEAAAGGGSTFFGLPLQRLPPAVVDSCGGCARPQCLSSKPVLRSDSVRSALKFLALTVRAEAEGQQGHVNGTEEPADRGDGAGGQGPGRASADRMAGPAARYALAMRVAGAAEAHWREYRSKLAPSGFASGSKPASDSGAGPSSSASFPPSAPQRPLTQKQLRQDKQAAARQQAAAAPKAKQGPGGGAGGAGADPFEARRADRWRLEVTPALALDALASAAPAAAALTRRKEAAAARRAGEDAGEAAAGPVPLPAEWYSAAVRALHAAMDDPRALAEALHAAGVQEVIRLALYEKERASSDRGSESESDTEESEWEEVGSEGEAEAHSAAPAPAPAADGGRPADGSGAGSAAAGSAATDTSDEDDSSDLDLDLANLVPHLAAGRRVEEGVGRAVRAGLLPCLERLLRTAVARPPAGTNPPACRPRQLVSAWVALADFDALLPALRAAPPSQGAWLVASLAKALPRLCELLLESDGSAMGPVLVPAGLLQRAAMEAALESVVLSEVEEPEAEAEVEVEAGDEAEAGVAGAQEGQGAELRRGAGAGAAGDAEPVVAAPLGPVADADAAESQPKPQPEPEPPLPPGTALRTAALVAARLLPAASRCALQLVTAPGGGVWSGAARGLGAGAAAKADPDSAVMLAASLAHAVLEWVPLLAVAGLDAARRGDCRAAAEFRALLLTDLEAPALLDLVLGAAKAGLGGWQDDPFPMAVRAVQALALVCPAELAAAPAPCYAAQNAGGRGGKAAGQGLVAALRAELAKGGAAADPEAARRLEALLARPGGAGGSMKAKEGAAVSTEQEAWKSAEVEVALKMAYWGPAASRLPPPSEAAALGPLCAHPACANLAGDSEGALPLPARCGRCGLGAYCGAECAAAHGRGSHGGVCGLGRGGDK</sequence>
<evidence type="ECO:0000313" key="2">
    <source>
        <dbReference type="EMBL" id="KAG2484933.1"/>
    </source>
</evidence>
<protein>
    <recommendedName>
        <fullName evidence="4">MYND-type domain-containing protein</fullName>
    </recommendedName>
</protein>
<feature type="compositionally biased region" description="Pro residues" evidence="1">
    <location>
        <begin position="987"/>
        <end position="998"/>
    </location>
</feature>
<reference evidence="2" key="1">
    <citation type="journal article" date="2020" name="bioRxiv">
        <title>Comparative genomics of Chlamydomonas.</title>
        <authorList>
            <person name="Craig R.J."/>
            <person name="Hasan A.R."/>
            <person name="Ness R.W."/>
            <person name="Keightley P.D."/>
        </authorList>
    </citation>
    <scope>NUCLEOTIDE SEQUENCE</scope>
    <source>
        <strain evidence="2">CCAP 11/70</strain>
    </source>
</reference>
<feature type="compositionally biased region" description="Acidic residues" evidence="1">
    <location>
        <begin position="722"/>
        <end position="739"/>
    </location>
</feature>
<proteinExistence type="predicted"/>
<feature type="compositionally biased region" description="Low complexity" evidence="1">
    <location>
        <begin position="940"/>
        <end position="951"/>
    </location>
</feature>
<dbReference type="PANTHER" id="PTHR37612:SF20">
    <property type="entry name" value="PER-HEXAMER REPEAT PROTEIN 5-RELATED"/>
    <property type="match status" value="1"/>
</dbReference>
<keyword evidence="3" id="KW-1185">Reference proteome</keyword>